<accession>A0A136LX20</accession>
<dbReference type="Pfam" id="PF00416">
    <property type="entry name" value="Ribosomal_S13"/>
    <property type="match status" value="2"/>
</dbReference>
<dbReference type="InterPro" id="IPR027437">
    <property type="entry name" value="Rbsml_uS13_C"/>
</dbReference>
<dbReference type="Proteomes" id="UP000070457">
    <property type="component" value="Unassembled WGS sequence"/>
</dbReference>
<dbReference type="NCBIfam" id="TIGR03631">
    <property type="entry name" value="uS13_bact"/>
    <property type="match status" value="1"/>
</dbReference>
<dbReference type="GO" id="GO:0006412">
    <property type="term" value="P:translation"/>
    <property type="evidence" value="ECO:0007669"/>
    <property type="project" value="UniProtKB-UniRule"/>
</dbReference>
<dbReference type="Gene3D" id="1.10.8.50">
    <property type="match status" value="1"/>
</dbReference>
<protein>
    <recommendedName>
        <fullName evidence="6 7">Small ribosomal subunit protein uS13</fullName>
    </recommendedName>
</protein>
<comment type="caution">
    <text evidence="8">The sequence shown here is derived from an EMBL/GenBank/DDBJ whole genome shotgun (WGS) entry which is preliminary data.</text>
</comment>
<dbReference type="PROSITE" id="PS50159">
    <property type="entry name" value="RIBOSOMAL_S13_2"/>
    <property type="match status" value="1"/>
</dbReference>
<dbReference type="InterPro" id="IPR010979">
    <property type="entry name" value="Ribosomal_uS13-like_H2TH"/>
</dbReference>
<sequence length="157" mass="17636">MQQVRAKPIFTVNAIRAINSARVNYLLRVQSVVRIAGVELPDNKRIEIALTYIYGVGLTSSQKILTQTNVSGDLKVKDLSDAQIKRISAALSDRPLEGELKEIVFRNIKRLKDIRSYRGMRHKLGLPVRGQRTRTNAVTRKGKNTAVGGLKRKLEKT</sequence>
<keyword evidence="2 7" id="KW-0699">rRNA-binding</keyword>
<dbReference type="PANTHER" id="PTHR10871">
    <property type="entry name" value="30S RIBOSOMAL PROTEIN S13/40S RIBOSOMAL PROTEIN S18"/>
    <property type="match status" value="1"/>
</dbReference>
<dbReference type="Gene3D" id="4.10.910.10">
    <property type="entry name" value="30s ribosomal protein s13, domain 2"/>
    <property type="match status" value="1"/>
</dbReference>
<dbReference type="PATRIC" id="fig|1617426.3.peg.1186"/>
<dbReference type="GO" id="GO:0005829">
    <property type="term" value="C:cytosol"/>
    <property type="evidence" value="ECO:0007669"/>
    <property type="project" value="TreeGrafter"/>
</dbReference>
<evidence type="ECO:0000313" key="8">
    <source>
        <dbReference type="EMBL" id="KXK26202.1"/>
    </source>
</evidence>
<reference evidence="8 9" key="1">
    <citation type="submission" date="2015-02" db="EMBL/GenBank/DDBJ databases">
        <title>Improved understanding of the partial-nitritation anammox process through 23 genomes representing the majority of the microbial community.</title>
        <authorList>
            <person name="Speth D.R."/>
            <person name="In T Zandt M."/>
            <person name="Guerrero Cruz S."/>
            <person name="Jetten M.S."/>
            <person name="Dutilh B.E."/>
        </authorList>
    </citation>
    <scope>NUCLEOTIDE SEQUENCE [LARGE SCALE GENOMIC DNA]</scope>
    <source>
        <strain evidence="8">OLB20</strain>
    </source>
</reference>
<dbReference type="PROSITE" id="PS00646">
    <property type="entry name" value="RIBOSOMAL_S13_1"/>
    <property type="match status" value="1"/>
</dbReference>
<comment type="subunit">
    <text evidence="7">Part of the 30S ribosomal subunit. Forms a loose heterodimer with protein S19. Forms two bridges to the 50S subunit in the 70S ribosome.</text>
</comment>
<evidence type="ECO:0000256" key="4">
    <source>
        <dbReference type="ARBA" id="ARBA00022980"/>
    </source>
</evidence>
<dbReference type="SUPFAM" id="SSF46946">
    <property type="entry name" value="S13-like H2TH domain"/>
    <property type="match status" value="1"/>
</dbReference>
<evidence type="ECO:0000256" key="3">
    <source>
        <dbReference type="ARBA" id="ARBA00022884"/>
    </source>
</evidence>
<dbReference type="InterPro" id="IPR001892">
    <property type="entry name" value="Ribosomal_uS13"/>
</dbReference>
<keyword evidence="4 7" id="KW-0689">Ribosomal protein</keyword>
<comment type="function">
    <text evidence="7">Located at the top of the head of the 30S subunit, it contacts several helices of the 16S rRNA. In the 70S ribosome it contacts the 23S rRNA (bridge B1a) and protein L5 of the 50S subunit (bridge B1b), connecting the 2 subunits; these bridges are implicated in subunit movement. Contacts the tRNAs in the A and P-sites.</text>
</comment>
<dbReference type="GO" id="GO:0003735">
    <property type="term" value="F:structural constituent of ribosome"/>
    <property type="evidence" value="ECO:0007669"/>
    <property type="project" value="InterPro"/>
</dbReference>
<dbReference type="STRING" id="1617426.TR69_WS6001001197"/>
<dbReference type="EMBL" id="JYNZ01000004">
    <property type="protein sequence ID" value="KXK26202.1"/>
    <property type="molecule type" value="Genomic_DNA"/>
</dbReference>
<keyword evidence="7" id="KW-0820">tRNA-binding</keyword>
<evidence type="ECO:0000256" key="7">
    <source>
        <dbReference type="HAMAP-Rule" id="MF_01315"/>
    </source>
</evidence>
<comment type="similarity">
    <text evidence="1 7">Belongs to the universal ribosomal protein uS13 family.</text>
</comment>
<keyword evidence="3 7" id="KW-0694">RNA-binding</keyword>
<dbReference type="GO" id="GO:0000049">
    <property type="term" value="F:tRNA binding"/>
    <property type="evidence" value="ECO:0007669"/>
    <property type="project" value="UniProtKB-UniRule"/>
</dbReference>
<evidence type="ECO:0000256" key="6">
    <source>
        <dbReference type="ARBA" id="ARBA00035166"/>
    </source>
</evidence>
<gene>
    <name evidence="7 8" type="primary">rpsM</name>
    <name evidence="8" type="ORF">TR69_WS6001001197</name>
</gene>
<dbReference type="PANTHER" id="PTHR10871:SF1">
    <property type="entry name" value="SMALL RIBOSOMAL SUBUNIT PROTEIN US13M"/>
    <property type="match status" value="1"/>
</dbReference>
<proteinExistence type="inferred from homology"/>
<evidence type="ECO:0000256" key="2">
    <source>
        <dbReference type="ARBA" id="ARBA00022730"/>
    </source>
</evidence>
<evidence type="ECO:0000256" key="5">
    <source>
        <dbReference type="ARBA" id="ARBA00023274"/>
    </source>
</evidence>
<dbReference type="GO" id="GO:0019843">
    <property type="term" value="F:rRNA binding"/>
    <property type="evidence" value="ECO:0007669"/>
    <property type="project" value="UniProtKB-UniRule"/>
</dbReference>
<dbReference type="AlphaFoldDB" id="A0A136LX20"/>
<dbReference type="GO" id="GO:0015935">
    <property type="term" value="C:small ribosomal subunit"/>
    <property type="evidence" value="ECO:0007669"/>
    <property type="project" value="TreeGrafter"/>
</dbReference>
<dbReference type="InterPro" id="IPR019980">
    <property type="entry name" value="Ribosomal_uS13_bac-type"/>
</dbReference>
<dbReference type="FunFam" id="1.10.8.50:FF:000001">
    <property type="entry name" value="30S ribosomal protein S13"/>
    <property type="match status" value="1"/>
</dbReference>
<organism evidence="8 9">
    <name type="scientific">candidate division WS6 bacterium OLB20</name>
    <dbReference type="NCBI Taxonomy" id="1617426"/>
    <lineage>
        <taxon>Bacteria</taxon>
        <taxon>Candidatus Dojkabacteria</taxon>
    </lineage>
</organism>
<keyword evidence="5 7" id="KW-0687">Ribonucleoprotein</keyword>
<evidence type="ECO:0000313" key="9">
    <source>
        <dbReference type="Proteomes" id="UP000070457"/>
    </source>
</evidence>
<evidence type="ECO:0000256" key="1">
    <source>
        <dbReference type="ARBA" id="ARBA00008080"/>
    </source>
</evidence>
<dbReference type="InterPro" id="IPR018269">
    <property type="entry name" value="Ribosomal_uS13_CS"/>
</dbReference>
<name>A0A136LX20_9BACT</name>
<dbReference type="HAMAP" id="MF_01315">
    <property type="entry name" value="Ribosomal_uS13"/>
    <property type="match status" value="1"/>
</dbReference>